<protein>
    <submittedName>
        <fullName evidence="1">Uncharacterized protein</fullName>
    </submittedName>
</protein>
<dbReference type="Proteomes" id="UP000018888">
    <property type="component" value="Unassembled WGS sequence"/>
</dbReference>
<gene>
    <name evidence="1" type="ORF">GLOIN_2v1775654</name>
</gene>
<dbReference type="AlphaFoldDB" id="A0A2P4PZ35"/>
<evidence type="ECO:0000313" key="1">
    <source>
        <dbReference type="EMBL" id="POG70651.1"/>
    </source>
</evidence>
<dbReference type="VEuPathDB" id="FungiDB:RhiirFUN_000061"/>
<organism evidence="1 2">
    <name type="scientific">Rhizophagus irregularis (strain DAOM 181602 / DAOM 197198 / MUCL 43194)</name>
    <name type="common">Arbuscular mycorrhizal fungus</name>
    <name type="synonym">Glomus intraradices</name>
    <dbReference type="NCBI Taxonomy" id="747089"/>
    <lineage>
        <taxon>Eukaryota</taxon>
        <taxon>Fungi</taxon>
        <taxon>Fungi incertae sedis</taxon>
        <taxon>Mucoromycota</taxon>
        <taxon>Glomeromycotina</taxon>
        <taxon>Glomeromycetes</taxon>
        <taxon>Glomerales</taxon>
        <taxon>Glomeraceae</taxon>
        <taxon>Rhizophagus</taxon>
    </lineage>
</organism>
<name>A0A2P4PZ35_RHIID</name>
<keyword evidence="2" id="KW-1185">Reference proteome</keyword>
<evidence type="ECO:0000313" key="2">
    <source>
        <dbReference type="Proteomes" id="UP000018888"/>
    </source>
</evidence>
<comment type="caution">
    <text evidence="1">The sequence shown here is derived from an EMBL/GenBank/DDBJ whole genome shotgun (WGS) entry which is preliminary data.</text>
</comment>
<sequence>MDSVNNFKEKYQIDPLYTTPTDIGVAEDTTLTDIGVAEDTTLTDIGVAEDTTPTDIGVVEDKKNFFITEFSNNLIAPAWCSLSFLFIE</sequence>
<reference evidence="1 2" key="2">
    <citation type="journal article" date="2018" name="New Phytol.">
        <title>High intraspecific genome diversity in the model arbuscular mycorrhizal symbiont Rhizophagus irregularis.</title>
        <authorList>
            <person name="Chen E.C.H."/>
            <person name="Morin E."/>
            <person name="Beaudet D."/>
            <person name="Noel J."/>
            <person name="Yildirir G."/>
            <person name="Ndikumana S."/>
            <person name="Charron P."/>
            <person name="St-Onge C."/>
            <person name="Giorgi J."/>
            <person name="Kruger M."/>
            <person name="Marton T."/>
            <person name="Ropars J."/>
            <person name="Grigoriev I.V."/>
            <person name="Hainaut M."/>
            <person name="Henrissat B."/>
            <person name="Roux C."/>
            <person name="Martin F."/>
            <person name="Corradi N."/>
        </authorList>
    </citation>
    <scope>NUCLEOTIDE SEQUENCE [LARGE SCALE GENOMIC DNA]</scope>
    <source>
        <strain evidence="1 2">DAOM 197198</strain>
    </source>
</reference>
<proteinExistence type="predicted"/>
<accession>A0A2P4PZ35</accession>
<reference evidence="1 2" key="1">
    <citation type="journal article" date="2013" name="Proc. Natl. Acad. Sci. U.S.A.">
        <title>Genome of an arbuscular mycorrhizal fungus provides insight into the oldest plant symbiosis.</title>
        <authorList>
            <person name="Tisserant E."/>
            <person name="Malbreil M."/>
            <person name="Kuo A."/>
            <person name="Kohler A."/>
            <person name="Symeonidi A."/>
            <person name="Balestrini R."/>
            <person name="Charron P."/>
            <person name="Duensing N."/>
            <person name="Frei Dit Frey N."/>
            <person name="Gianinazzi-Pearson V."/>
            <person name="Gilbert L.B."/>
            <person name="Handa Y."/>
            <person name="Herr J.R."/>
            <person name="Hijri M."/>
            <person name="Koul R."/>
            <person name="Kawaguchi M."/>
            <person name="Krajinski F."/>
            <person name="Lammers P.J."/>
            <person name="Masclaux F.G."/>
            <person name="Murat C."/>
            <person name="Morin E."/>
            <person name="Ndikumana S."/>
            <person name="Pagni M."/>
            <person name="Petitpierre D."/>
            <person name="Requena N."/>
            <person name="Rosikiewicz P."/>
            <person name="Riley R."/>
            <person name="Saito K."/>
            <person name="San Clemente H."/>
            <person name="Shapiro H."/>
            <person name="van Tuinen D."/>
            <person name="Becard G."/>
            <person name="Bonfante P."/>
            <person name="Paszkowski U."/>
            <person name="Shachar-Hill Y.Y."/>
            <person name="Tuskan G.A."/>
            <person name="Young P.W."/>
            <person name="Sanders I.R."/>
            <person name="Henrissat B."/>
            <person name="Rensing S.A."/>
            <person name="Grigoriev I.V."/>
            <person name="Corradi N."/>
            <person name="Roux C."/>
            <person name="Martin F."/>
        </authorList>
    </citation>
    <scope>NUCLEOTIDE SEQUENCE [LARGE SCALE GENOMIC DNA]</scope>
    <source>
        <strain evidence="1 2">DAOM 197198</strain>
    </source>
</reference>
<dbReference type="EMBL" id="AUPC02000118">
    <property type="protein sequence ID" value="POG70651.1"/>
    <property type="molecule type" value="Genomic_DNA"/>
</dbReference>